<dbReference type="AlphaFoldDB" id="A0AAV4Y4Y3"/>
<organism evidence="1 2">
    <name type="scientific">Caerostris extrusa</name>
    <name type="common">Bark spider</name>
    <name type="synonym">Caerostris bankana</name>
    <dbReference type="NCBI Taxonomy" id="172846"/>
    <lineage>
        <taxon>Eukaryota</taxon>
        <taxon>Metazoa</taxon>
        <taxon>Ecdysozoa</taxon>
        <taxon>Arthropoda</taxon>
        <taxon>Chelicerata</taxon>
        <taxon>Arachnida</taxon>
        <taxon>Araneae</taxon>
        <taxon>Araneomorphae</taxon>
        <taxon>Entelegynae</taxon>
        <taxon>Araneoidea</taxon>
        <taxon>Araneidae</taxon>
        <taxon>Caerostris</taxon>
    </lineage>
</organism>
<evidence type="ECO:0000313" key="2">
    <source>
        <dbReference type="Proteomes" id="UP001054945"/>
    </source>
</evidence>
<comment type="caution">
    <text evidence="1">The sequence shown here is derived from an EMBL/GenBank/DDBJ whole genome shotgun (WGS) entry which is preliminary data.</text>
</comment>
<proteinExistence type="predicted"/>
<evidence type="ECO:0000313" key="1">
    <source>
        <dbReference type="EMBL" id="GIZ01222.1"/>
    </source>
</evidence>
<sequence length="73" mass="8075">MPPPGAPKACSDASQSCQYLVDLALLICWQIWDTELGKKCSLWGAEKMPHDNVLKGQRAADKDEIATFKKNGR</sequence>
<accession>A0AAV4Y4Y3</accession>
<dbReference type="Proteomes" id="UP001054945">
    <property type="component" value="Unassembled WGS sequence"/>
</dbReference>
<gene>
    <name evidence="1" type="ORF">CEXT_711311</name>
</gene>
<dbReference type="EMBL" id="BPLR01018639">
    <property type="protein sequence ID" value="GIZ01222.1"/>
    <property type="molecule type" value="Genomic_DNA"/>
</dbReference>
<name>A0AAV4Y4Y3_CAEEX</name>
<protein>
    <submittedName>
        <fullName evidence="1">Uncharacterized protein</fullName>
    </submittedName>
</protein>
<reference evidence="1 2" key="1">
    <citation type="submission" date="2021-06" db="EMBL/GenBank/DDBJ databases">
        <title>Caerostris extrusa draft genome.</title>
        <authorList>
            <person name="Kono N."/>
            <person name="Arakawa K."/>
        </authorList>
    </citation>
    <scope>NUCLEOTIDE SEQUENCE [LARGE SCALE GENOMIC DNA]</scope>
</reference>
<keyword evidence="2" id="KW-1185">Reference proteome</keyword>